<organism evidence="2 3">
    <name type="scientific">Caulobacter zeae</name>
    <dbReference type="NCBI Taxonomy" id="2055137"/>
    <lineage>
        <taxon>Bacteria</taxon>
        <taxon>Pseudomonadati</taxon>
        <taxon>Pseudomonadota</taxon>
        <taxon>Alphaproteobacteria</taxon>
        <taxon>Caulobacterales</taxon>
        <taxon>Caulobacteraceae</taxon>
        <taxon>Caulobacter</taxon>
    </lineage>
</organism>
<dbReference type="EMBL" id="PJRS01000038">
    <property type="protein sequence ID" value="PLR22615.1"/>
    <property type="molecule type" value="Genomic_DNA"/>
</dbReference>
<dbReference type="Proteomes" id="UP000234479">
    <property type="component" value="Unassembled WGS sequence"/>
</dbReference>
<gene>
    <name evidence="2" type="ORF">SGCZBJ_17720</name>
</gene>
<reference evidence="2 3" key="1">
    <citation type="submission" date="2017-12" db="EMBL/GenBank/DDBJ databases">
        <title>The genome sequence of Caulobacter sp. 410.</title>
        <authorList>
            <person name="Gao J."/>
            <person name="Mao X."/>
            <person name="Sun J."/>
        </authorList>
    </citation>
    <scope>NUCLEOTIDE SEQUENCE [LARGE SCALE GENOMIC DNA]</scope>
    <source>
        <strain evidence="2 3">410</strain>
    </source>
</reference>
<name>A0A2N5D982_9CAUL</name>
<dbReference type="Pfam" id="PF20248">
    <property type="entry name" value="DUF6603"/>
    <property type="match status" value="1"/>
</dbReference>
<accession>A0A2N5D982</accession>
<dbReference type="OrthoDB" id="535891at2"/>
<proteinExistence type="predicted"/>
<dbReference type="InterPro" id="IPR046538">
    <property type="entry name" value="DUF6603"/>
</dbReference>
<evidence type="ECO:0000313" key="3">
    <source>
        <dbReference type="Proteomes" id="UP000234479"/>
    </source>
</evidence>
<sequence>METNFQKLLLEEISRLFEPLVTAARNVGYRRALFGEVGWNLAALPGVEEGLAQKLEVLVEAHATISTLINDPPESLPELKAAFEALKPLIAAAKSLKTAFDEVVAVAPYLDDLLEELLHQLLLIYLQRWRPLLYQAADLLTLIEVSPTFEPPQQVKNGEGQVIIAQHQPRRVRFDRLGPLFSDPAKVLGHHYLPNGLATKEDVATASGLIFPMLARVLEEIGMRAVYGVAPGAEVDLGEADPDLIRRLFFVSTRAPVGPSVGLGASLLMLSKEEGGPGLAVSPRGTASFNTKLSGWDLELATEGTPGTFVVGPQGVAMANDGAGLKVAARLRKTRYDDEEAPLLIGSVKGTRLEANHVSVGAGFAVGSGEAPDISISAEAGEAALVLCAGDGDGFLQKVLPEEIRVPFALGVEWSRAGGLRLKGGAGLETNLAIRKSFGGVLDIDTLHFGARADETGLTAQASVSAKAHIGPITAVVEQIGVEARLTPAPTGEVGALGPLDLDISFKPPAGVGLDIKAGPVTGGGYLFFDPAKAQYAGALQLELGGKIALGAVGLLTTRMPDGDKGFSLFVLISAEFPPMQLGYGFTLNGVGGLIGVNRTADTEVLRAGIRTGGLGSVLFPKDPAKNAPQIISNLNAAFPAAADRVLVGPMAKLGWGTPRILTLDLGLVLEMPAPVRLLLLGRLRAILPSEDKPLVRLQMDALGVLDLERREVSLDATLYDSKLLEFALTGDMALRASWGANPNFLLAVGGFNPRYRPPAAFPKLNRVALSLDQGSNLKLRLETYLALTSNTVQFGARADLNVSAAGFTVDAYLYFDALFQFEPFAFVVDLGAMAALKYKGRNLVGVKFDMNLSGPSPWHVRGKAKIEVLFFDVTVDFDHTFGRRQAPATPAVTYVRPLLLEALRDPRSWSGLTVGHPLVRLRDPGTAQDELLLHPLAALSVSQRVAPLDQDITRFGANAPGDGGRYTLEMVAPDGGSLDGRVEVTPVRDAFAPAQFRAMSDAEKLGAPAFEQMQSGLSLAAHAVEAPYDPALDLDISFETAVYRAPQGEAAERIAAAPLSARLMEAAADAGAAAKARGRLSSALTAAA</sequence>
<evidence type="ECO:0000259" key="1">
    <source>
        <dbReference type="Pfam" id="PF20248"/>
    </source>
</evidence>
<keyword evidence="3" id="KW-1185">Reference proteome</keyword>
<evidence type="ECO:0000313" key="2">
    <source>
        <dbReference type="EMBL" id="PLR22615.1"/>
    </source>
</evidence>
<dbReference type="RefSeq" id="WP_101719294.1">
    <property type="nucleotide sequence ID" value="NZ_PJRS01000038.1"/>
</dbReference>
<comment type="caution">
    <text evidence="2">The sequence shown here is derived from an EMBL/GenBank/DDBJ whole genome shotgun (WGS) entry which is preliminary data.</text>
</comment>
<protein>
    <recommendedName>
        <fullName evidence="1">DUF6603 domain-containing protein</fullName>
    </recommendedName>
</protein>
<dbReference type="AlphaFoldDB" id="A0A2N5D982"/>
<feature type="domain" description="DUF6603" evidence="1">
    <location>
        <begin position="435"/>
        <end position="1003"/>
    </location>
</feature>